<evidence type="ECO:0000256" key="2">
    <source>
        <dbReference type="ARBA" id="ARBA00022553"/>
    </source>
</evidence>
<protein>
    <recommendedName>
        <fullName evidence="1">ATP-polyphosphate phosphotransferase</fullName>
        <ecNumber evidence="1">2.7.4.1</ecNumber>
    </recommendedName>
</protein>
<dbReference type="Gene3D" id="3.30.870.10">
    <property type="entry name" value="Endonuclease Chain A"/>
    <property type="match status" value="2"/>
</dbReference>
<keyword evidence="4" id="KW-0547">Nucleotide-binding</keyword>
<evidence type="ECO:0000259" key="10">
    <source>
        <dbReference type="Pfam" id="PF17941"/>
    </source>
</evidence>
<evidence type="ECO:0000256" key="5">
    <source>
        <dbReference type="ARBA" id="ARBA00022777"/>
    </source>
</evidence>
<dbReference type="InterPro" id="IPR025200">
    <property type="entry name" value="PPK_C_dom2"/>
</dbReference>
<gene>
    <name evidence="11" type="ORF">METZ01_LOCUS7690</name>
</gene>
<sequence length="698" mass="82218">MDFDKLNKSNLISRDFSWLNFNYRVFDQVKNEKRNILDRLKFLSIVSSNFDEFFEVRVGSLYNYIDNNKKRIDYSGLREIPFKEFLLDECKNFFKLKNQYFLKNLLPILNKEKIYISSWDLFGEKDQNKIKKYFKNTIFPMLTPMVYDNLHSFPILMNKVLIFGVVTKSKISTDKKKISFIQIPQNLPRFFEYEIDDKIYFIPIENIIKKYINKLFRNVKIISVSLFRLIRNGDFTLEESEDIETNFLEELKQKLKDRKSSRVVRIEIEHDFDKWLLLKLKTILNIDLFNIMRLPENGLLDFSSLIQIIDYNKFSELLPTFPKPIPSFDLEGFEDKSMFQLLSKKDVFLHHPYNSFDPVINFLNIASEDPNVLSIKITLYRTAKNSRVIDTLLKAAENGKHVSVLFEVKARFDEENNIKNGYRLEKAGCHVIYGIGGLKTHTKLLLVVRKEDKKVKNYAHLGTGNYNETTSKLYTDIGLMTSNKRYTKDALEFFNVITGHSIADEYENLITAPIYMRNKIISLIEDEIDNSIAGNDAKIYIKINSLQDRHVIKKLYEASNVGVKIFLIVRGICCLRPNRKKLSENIKVISIVGDYLEHSRIYYFHNLGNPIIYSGSADVMIRSFERRIESLFKINDEFLKKQAITILNYNLRDNCNTYILNENGNYEKKQIDKSSKKFNIFEEFYKLTKNKVEDLIIL</sequence>
<evidence type="ECO:0000256" key="3">
    <source>
        <dbReference type="ARBA" id="ARBA00022679"/>
    </source>
</evidence>
<dbReference type="SUPFAM" id="SSF143724">
    <property type="entry name" value="PHP14-like"/>
    <property type="match status" value="1"/>
</dbReference>
<name>A0A381NJP9_9ZZZZ</name>
<keyword evidence="2" id="KW-0597">Phosphoprotein</keyword>
<dbReference type="SUPFAM" id="SSF56024">
    <property type="entry name" value="Phospholipase D/nuclease"/>
    <property type="match status" value="2"/>
</dbReference>
<keyword evidence="5" id="KW-0418">Kinase</keyword>
<dbReference type="InterPro" id="IPR025198">
    <property type="entry name" value="PPK_N_dom"/>
</dbReference>
<dbReference type="PANTHER" id="PTHR30218">
    <property type="entry name" value="POLYPHOSPHATE KINASE"/>
    <property type="match status" value="1"/>
</dbReference>
<evidence type="ECO:0000313" key="11">
    <source>
        <dbReference type="EMBL" id="SUZ54836.1"/>
    </source>
</evidence>
<dbReference type="Pfam" id="PF17941">
    <property type="entry name" value="PP_kinase_C_1"/>
    <property type="match status" value="1"/>
</dbReference>
<dbReference type="InterPro" id="IPR024953">
    <property type="entry name" value="PP_kinase_middle"/>
</dbReference>
<dbReference type="InterPro" id="IPR003414">
    <property type="entry name" value="PP_kinase"/>
</dbReference>
<accession>A0A381NJP9</accession>
<evidence type="ECO:0000256" key="4">
    <source>
        <dbReference type="ARBA" id="ARBA00022741"/>
    </source>
</evidence>
<keyword evidence="3" id="KW-0808">Transferase</keyword>
<dbReference type="GO" id="GO:0006799">
    <property type="term" value="P:polyphosphate biosynthetic process"/>
    <property type="evidence" value="ECO:0007669"/>
    <property type="project" value="InterPro"/>
</dbReference>
<proteinExistence type="inferred from homology"/>
<evidence type="ECO:0000259" key="7">
    <source>
        <dbReference type="Pfam" id="PF02503"/>
    </source>
</evidence>
<dbReference type="GO" id="GO:0008976">
    <property type="term" value="F:polyphosphate kinase activity"/>
    <property type="evidence" value="ECO:0007669"/>
    <property type="project" value="UniProtKB-EC"/>
</dbReference>
<dbReference type="Pfam" id="PF02503">
    <property type="entry name" value="PP_kinase"/>
    <property type="match status" value="1"/>
</dbReference>
<dbReference type="InterPro" id="IPR036830">
    <property type="entry name" value="PP_kinase_middle_dom_sf"/>
</dbReference>
<feature type="domain" description="Polyphosphate kinase C-terminal" evidence="10">
    <location>
        <begin position="337"/>
        <end position="501"/>
    </location>
</feature>
<reference evidence="11" key="1">
    <citation type="submission" date="2018-05" db="EMBL/GenBank/DDBJ databases">
        <authorList>
            <person name="Lanie J.A."/>
            <person name="Ng W.-L."/>
            <person name="Kazmierczak K.M."/>
            <person name="Andrzejewski T.M."/>
            <person name="Davidsen T.M."/>
            <person name="Wayne K.J."/>
            <person name="Tettelin H."/>
            <person name="Glass J.I."/>
            <person name="Rusch D."/>
            <person name="Podicherti R."/>
            <person name="Tsui H.-C.T."/>
            <person name="Winkler M.E."/>
        </authorList>
    </citation>
    <scope>NUCLEOTIDE SEQUENCE</scope>
</reference>
<dbReference type="EMBL" id="UINC01000410">
    <property type="protein sequence ID" value="SUZ54836.1"/>
    <property type="molecule type" value="Genomic_DNA"/>
</dbReference>
<evidence type="ECO:0000259" key="9">
    <source>
        <dbReference type="Pfam" id="PF13090"/>
    </source>
</evidence>
<keyword evidence="6" id="KW-0067">ATP-binding</keyword>
<dbReference type="InterPro" id="IPR041108">
    <property type="entry name" value="PP_kinase_C_1"/>
</dbReference>
<dbReference type="NCBIfam" id="NF003921">
    <property type="entry name" value="PRK05443.2-2"/>
    <property type="match status" value="1"/>
</dbReference>
<dbReference type="AlphaFoldDB" id="A0A381NJP9"/>
<feature type="domain" description="Polyphosphate kinase N-terminal" evidence="8">
    <location>
        <begin position="12"/>
        <end position="116"/>
    </location>
</feature>
<dbReference type="GO" id="GO:0009358">
    <property type="term" value="C:polyphosphate kinase complex"/>
    <property type="evidence" value="ECO:0007669"/>
    <property type="project" value="InterPro"/>
</dbReference>
<organism evidence="11">
    <name type="scientific">marine metagenome</name>
    <dbReference type="NCBI Taxonomy" id="408172"/>
    <lineage>
        <taxon>unclassified sequences</taxon>
        <taxon>metagenomes</taxon>
        <taxon>ecological metagenomes</taxon>
    </lineage>
</organism>
<dbReference type="GO" id="GO:0005524">
    <property type="term" value="F:ATP binding"/>
    <property type="evidence" value="ECO:0007669"/>
    <property type="project" value="UniProtKB-KW"/>
</dbReference>
<feature type="domain" description="Polyphosphate kinase C-terminal" evidence="9">
    <location>
        <begin position="509"/>
        <end position="675"/>
    </location>
</feature>
<dbReference type="SUPFAM" id="SSF140356">
    <property type="entry name" value="PPK N-terminal domain-like"/>
    <property type="match status" value="1"/>
</dbReference>
<dbReference type="Gene3D" id="1.20.58.310">
    <property type="entry name" value="Polyphosphate kinase N-terminal domain"/>
    <property type="match status" value="1"/>
</dbReference>
<dbReference type="PIRSF" id="PIRSF015589">
    <property type="entry name" value="PP_kinase"/>
    <property type="match status" value="1"/>
</dbReference>
<dbReference type="HAMAP" id="MF_00347">
    <property type="entry name" value="Polyphosphate_kinase"/>
    <property type="match status" value="1"/>
</dbReference>
<dbReference type="InterPro" id="IPR036832">
    <property type="entry name" value="PPK_N_dom_sf"/>
</dbReference>
<dbReference type="Gene3D" id="3.30.1840.10">
    <property type="entry name" value="Polyphosphate kinase middle domain"/>
    <property type="match status" value="1"/>
</dbReference>
<dbReference type="Pfam" id="PF13089">
    <property type="entry name" value="PP_kinase_N"/>
    <property type="match status" value="1"/>
</dbReference>
<evidence type="ECO:0000256" key="1">
    <source>
        <dbReference type="ARBA" id="ARBA00012960"/>
    </source>
</evidence>
<dbReference type="EC" id="2.7.4.1" evidence="1"/>
<dbReference type="PANTHER" id="PTHR30218:SF0">
    <property type="entry name" value="POLYPHOSPHATE KINASE"/>
    <property type="match status" value="1"/>
</dbReference>
<dbReference type="NCBIfam" id="TIGR03705">
    <property type="entry name" value="poly_P_kin"/>
    <property type="match status" value="1"/>
</dbReference>
<feature type="domain" description="Polyphosphate kinase middle" evidence="7">
    <location>
        <begin position="126"/>
        <end position="308"/>
    </location>
</feature>
<evidence type="ECO:0000256" key="6">
    <source>
        <dbReference type="ARBA" id="ARBA00022840"/>
    </source>
</evidence>
<evidence type="ECO:0000259" key="8">
    <source>
        <dbReference type="Pfam" id="PF13089"/>
    </source>
</evidence>
<dbReference type="Pfam" id="PF13090">
    <property type="entry name" value="PP_kinase_C"/>
    <property type="match status" value="1"/>
</dbReference>